<name>A0ABD1ZNM9_9MARC</name>
<protein>
    <submittedName>
        <fullName evidence="1">Uncharacterized protein</fullName>
    </submittedName>
</protein>
<dbReference type="AlphaFoldDB" id="A0ABD1ZNM9"/>
<dbReference type="EMBL" id="JBHFFA010000001">
    <property type="protein sequence ID" value="KAL2651834.1"/>
    <property type="molecule type" value="Genomic_DNA"/>
</dbReference>
<accession>A0ABD1ZNM9</accession>
<gene>
    <name evidence="1" type="ORF">R1flu_019962</name>
</gene>
<dbReference type="Proteomes" id="UP001605036">
    <property type="component" value="Unassembled WGS sequence"/>
</dbReference>
<comment type="caution">
    <text evidence="1">The sequence shown here is derived from an EMBL/GenBank/DDBJ whole genome shotgun (WGS) entry which is preliminary data.</text>
</comment>
<organism evidence="1 2">
    <name type="scientific">Riccia fluitans</name>
    <dbReference type="NCBI Taxonomy" id="41844"/>
    <lineage>
        <taxon>Eukaryota</taxon>
        <taxon>Viridiplantae</taxon>
        <taxon>Streptophyta</taxon>
        <taxon>Embryophyta</taxon>
        <taxon>Marchantiophyta</taxon>
        <taxon>Marchantiopsida</taxon>
        <taxon>Marchantiidae</taxon>
        <taxon>Marchantiales</taxon>
        <taxon>Ricciaceae</taxon>
        <taxon>Riccia</taxon>
    </lineage>
</organism>
<evidence type="ECO:0000313" key="2">
    <source>
        <dbReference type="Proteomes" id="UP001605036"/>
    </source>
</evidence>
<reference evidence="1 2" key="1">
    <citation type="submission" date="2024-09" db="EMBL/GenBank/DDBJ databases">
        <title>Chromosome-scale assembly of Riccia fluitans.</title>
        <authorList>
            <person name="Paukszto L."/>
            <person name="Sawicki J."/>
            <person name="Karawczyk K."/>
            <person name="Piernik-Szablinska J."/>
            <person name="Szczecinska M."/>
            <person name="Mazdziarz M."/>
        </authorList>
    </citation>
    <scope>NUCLEOTIDE SEQUENCE [LARGE SCALE GENOMIC DNA]</scope>
    <source>
        <strain evidence="1">Rf_01</strain>
        <tissue evidence="1">Aerial parts of the thallus</tissue>
    </source>
</reference>
<sequence>MSDQTGAGSLTALPVIECAPTGRSMIQTMVGGEVAGRYYQTTTRSNPKDQSARRIGRADIHGVQKPINKPSSPVINLVQWVNAASSKYDESSGYKHIPYPRIHSGSAYLMRQGRLFFFF</sequence>
<keyword evidence="2" id="KW-1185">Reference proteome</keyword>
<proteinExistence type="predicted"/>
<evidence type="ECO:0000313" key="1">
    <source>
        <dbReference type="EMBL" id="KAL2651834.1"/>
    </source>
</evidence>